<proteinExistence type="predicted"/>
<evidence type="ECO:0000313" key="1">
    <source>
        <dbReference type="EMBL" id="ERJ89142.1"/>
    </source>
</evidence>
<dbReference type="EMBL" id="AWVF01000390">
    <property type="protein sequence ID" value="ERJ89142.1"/>
    <property type="molecule type" value="Genomic_DNA"/>
</dbReference>
<organism evidence="1 2">
    <name type="scientific">Ruminococcus callidus ATCC 27760</name>
    <dbReference type="NCBI Taxonomy" id="411473"/>
    <lineage>
        <taxon>Bacteria</taxon>
        <taxon>Bacillati</taxon>
        <taxon>Bacillota</taxon>
        <taxon>Clostridia</taxon>
        <taxon>Eubacteriales</taxon>
        <taxon>Oscillospiraceae</taxon>
        <taxon>Ruminococcus</taxon>
    </lineage>
</organism>
<gene>
    <name evidence="1" type="ORF">RUMCAL_03006</name>
</gene>
<dbReference type="HOGENOM" id="CLU_2571774_0_0_9"/>
<dbReference type="Proteomes" id="UP000016662">
    <property type="component" value="Unassembled WGS sequence"/>
</dbReference>
<keyword evidence="2" id="KW-1185">Reference proteome</keyword>
<dbReference type="STRING" id="411473.RUMCAL_03006"/>
<evidence type="ECO:0000313" key="2">
    <source>
        <dbReference type="Proteomes" id="UP000016662"/>
    </source>
</evidence>
<comment type="caution">
    <text evidence="1">The sequence shown here is derived from an EMBL/GenBank/DDBJ whole genome shotgun (WGS) entry which is preliminary data.</text>
</comment>
<reference evidence="1 2" key="1">
    <citation type="submission" date="2013-07" db="EMBL/GenBank/DDBJ databases">
        <authorList>
            <person name="Weinstock G."/>
            <person name="Sodergren E."/>
            <person name="Wylie T."/>
            <person name="Fulton L."/>
            <person name="Fulton R."/>
            <person name="Fronick C."/>
            <person name="O'Laughlin M."/>
            <person name="Godfrey J."/>
            <person name="Miner T."/>
            <person name="Herter B."/>
            <person name="Appelbaum E."/>
            <person name="Cordes M."/>
            <person name="Lek S."/>
            <person name="Wollam A."/>
            <person name="Pepin K.H."/>
            <person name="Palsikar V.B."/>
            <person name="Mitreva M."/>
            <person name="Wilson R.K."/>
        </authorList>
    </citation>
    <scope>NUCLEOTIDE SEQUENCE [LARGE SCALE GENOMIC DNA]</scope>
    <source>
        <strain evidence="1 2">ATCC 27760</strain>
    </source>
</reference>
<accession>U2KA60</accession>
<name>U2KA60_9FIRM</name>
<dbReference type="AlphaFoldDB" id="U2KA60"/>
<sequence>MGSFSACANAPFADWVHFYYIISVDVVQVPYWSCKKFFSFFSGSLTSRYFYDMIGATSKSYNLCTILKSIPHILQNVFQIP</sequence>
<protein>
    <submittedName>
        <fullName evidence="1">Uncharacterized protein</fullName>
    </submittedName>
</protein>